<protein>
    <submittedName>
        <fullName evidence="1">Uncharacterized protein</fullName>
    </submittedName>
</protein>
<proteinExistence type="predicted"/>
<gene>
    <name evidence="1" type="ORF">NDI38_04325</name>
</gene>
<accession>A0ABV0KEK1</accession>
<comment type="caution">
    <text evidence="1">The sequence shown here is derived from an EMBL/GenBank/DDBJ whole genome shotgun (WGS) entry which is preliminary data.</text>
</comment>
<sequence>MTSGSDFLNDMLNGKPSQQEQEAIINLDAYMGFIGMFATIAYASTKKGESDADVEGELSGLGRLLVTRLNKEHPNDPEMVQAAIDKYLTIYKEQIIAFKNL</sequence>
<evidence type="ECO:0000313" key="1">
    <source>
        <dbReference type="EMBL" id="MEP1057653.1"/>
    </source>
</evidence>
<dbReference type="RefSeq" id="WP_190450633.1">
    <property type="nucleotide sequence ID" value="NZ_JAMPLM010000002.1"/>
</dbReference>
<dbReference type="EMBL" id="JAMPLM010000002">
    <property type="protein sequence ID" value="MEP1057653.1"/>
    <property type="molecule type" value="Genomic_DNA"/>
</dbReference>
<dbReference type="Proteomes" id="UP001476950">
    <property type="component" value="Unassembled WGS sequence"/>
</dbReference>
<name>A0ABV0KEK1_9CYAN</name>
<evidence type="ECO:0000313" key="2">
    <source>
        <dbReference type="Proteomes" id="UP001476950"/>
    </source>
</evidence>
<organism evidence="1 2">
    <name type="scientific">Stenomitos frigidus AS-A4</name>
    <dbReference type="NCBI Taxonomy" id="2933935"/>
    <lineage>
        <taxon>Bacteria</taxon>
        <taxon>Bacillati</taxon>
        <taxon>Cyanobacteriota</taxon>
        <taxon>Cyanophyceae</taxon>
        <taxon>Leptolyngbyales</taxon>
        <taxon>Leptolyngbyaceae</taxon>
        <taxon>Stenomitos</taxon>
    </lineage>
</organism>
<keyword evidence="2" id="KW-1185">Reference proteome</keyword>
<reference evidence="1 2" key="1">
    <citation type="submission" date="2022-04" db="EMBL/GenBank/DDBJ databases">
        <title>Positive selection, recombination, and allopatry shape intraspecific diversity of widespread and dominant cyanobacteria.</title>
        <authorList>
            <person name="Wei J."/>
            <person name="Shu W."/>
            <person name="Hu C."/>
        </authorList>
    </citation>
    <scope>NUCLEOTIDE SEQUENCE [LARGE SCALE GENOMIC DNA]</scope>
    <source>
        <strain evidence="1 2">AS-A4</strain>
    </source>
</reference>